<evidence type="ECO:0000256" key="1">
    <source>
        <dbReference type="ARBA" id="ARBA00004496"/>
    </source>
</evidence>
<accession>A0A3Q8IEC3</accession>
<keyword evidence="3" id="KW-0853">WD repeat</keyword>
<dbReference type="GO" id="GO:0045503">
    <property type="term" value="F:dynein light chain binding"/>
    <property type="evidence" value="ECO:0007669"/>
    <property type="project" value="TreeGrafter"/>
</dbReference>
<dbReference type="Proteomes" id="UP000274082">
    <property type="component" value="Chromosome 27"/>
</dbReference>
<dbReference type="SMART" id="SM00320">
    <property type="entry name" value="WD40"/>
    <property type="match status" value="4"/>
</dbReference>
<evidence type="ECO:0000313" key="6">
    <source>
        <dbReference type="EMBL" id="AYU80052.1"/>
    </source>
</evidence>
<dbReference type="VEuPathDB" id="TriTrypDB:LDHU3_27.2360"/>
<dbReference type="InterPro" id="IPR001680">
    <property type="entry name" value="WD40_rpt"/>
</dbReference>
<evidence type="ECO:0000256" key="2">
    <source>
        <dbReference type="ARBA" id="ARBA00022490"/>
    </source>
</evidence>
<dbReference type="PANTHER" id="PTHR12442:SF5">
    <property type="entry name" value="DYNEIN AXONEMAL INTERMEDIATE CHAIN 3"/>
    <property type="match status" value="1"/>
</dbReference>
<sequence>MSATAVPKVLTPHPAKLASDVFVAAAATAATKAASAASGSAAAASAAPIELVTKELLQLAEELRVVVPQGTWMSQGSEEEIRKRTDKDAVGAPAIPSRLPITVHFEVARHAILRHRTSAHKNYVTKEASEDSRDLRSVDNPLYEVMRDEVDTGVQAVPRRTVASTQTHHARRVNAVAQAEPTAVDACIRHVPPPKEEQPNLRAFMEKVLPRTLLCLTQNYQISIYTDDFRNFTEDDAVIATHDELVLIEKANYVHSSTKGRKVSGVSWRSGRKRDHFVCVATIGLQTLPERLQANRRCESSVSLVWDLSDPMHPRYLLEAPEEVQVLHFHPSEPNLVAGGSLNGQVFLWDLSKADVASFFSSAKQHKQKQKSNTAAAAAVDGGGGETGEFRDVGEVPRMPDSLKGVSLEVDGDVQVPCLQPFQQSRVEVSHQGPVHDLQWLPDRLEFGFDGKQTVVNETHQFATISEDGTMLVWDTRPQYLPQDKLRKIKHQSRSGGGEQPWVPLLRYQLTKPDGTGEMPGFRFFLSGCTVDAAPSYAAAVASADGELGFCSMITQHERRSSIVVPTFGYTKDTRFVRSVAPVAHAGPVYSVQQHPTIGDVYLTCGDGCFKVWRYGLLMPLYECPQRPGSVMCAAWSPARPGLIIIGTGNGMVEVWDLLDRNPEPMLTHHLVQDAITSIAFQPLPHRVTRRYSQQLLLGTNLGSFHWYILPPALSRASSGERKYMRAMLERETRRVAYYDWRWSERQSEIDRFGLQGAAARLRGTIAQTASSSGVAGVPGKEKSESDDPLLVERRPDKEAADLRDLDNPYAQDPQRDEEFLEMVEKLHQKELEHMELESAA</sequence>
<feature type="compositionally biased region" description="Basic and acidic residues" evidence="5">
    <location>
        <begin position="780"/>
        <end position="807"/>
    </location>
</feature>
<dbReference type="VEuPathDB" id="TriTrypDB:LdBPK_271530.1"/>
<evidence type="ECO:0000256" key="4">
    <source>
        <dbReference type="ARBA" id="ARBA00022737"/>
    </source>
</evidence>
<dbReference type="OrthoDB" id="366230at2759"/>
<dbReference type="GO" id="GO:0060294">
    <property type="term" value="P:cilium movement involved in cell motility"/>
    <property type="evidence" value="ECO:0007669"/>
    <property type="project" value="TreeGrafter"/>
</dbReference>
<feature type="compositionally biased region" description="Low complexity" evidence="5">
    <location>
        <begin position="371"/>
        <end position="380"/>
    </location>
</feature>
<evidence type="ECO:0000256" key="5">
    <source>
        <dbReference type="SAM" id="MobiDB-lite"/>
    </source>
</evidence>
<dbReference type="GO" id="GO:0045504">
    <property type="term" value="F:dynein heavy chain binding"/>
    <property type="evidence" value="ECO:0007669"/>
    <property type="project" value="TreeGrafter"/>
</dbReference>
<proteinExistence type="predicted"/>
<name>A0A3Q8IEC3_LEIDO</name>
<dbReference type="InterPro" id="IPR036322">
    <property type="entry name" value="WD40_repeat_dom_sf"/>
</dbReference>
<dbReference type="SUPFAM" id="SSF50978">
    <property type="entry name" value="WD40 repeat-like"/>
    <property type="match status" value="1"/>
</dbReference>
<keyword evidence="2" id="KW-0963">Cytoplasm</keyword>
<dbReference type="FunFam" id="2.130.10.10:FF:001782">
    <property type="entry name" value="WD_domain_-_G-beta_repeat_-_putative"/>
    <property type="match status" value="1"/>
</dbReference>
<dbReference type="VEuPathDB" id="TriTrypDB:LdCL_270022300"/>
<gene>
    <name evidence="6" type="ORF">LdCL_270022300</name>
</gene>
<dbReference type="InterPro" id="IPR015943">
    <property type="entry name" value="WD40/YVTN_repeat-like_dom_sf"/>
</dbReference>
<dbReference type="PANTHER" id="PTHR12442">
    <property type="entry name" value="DYNEIN INTERMEDIATE CHAIN"/>
    <property type="match status" value="1"/>
</dbReference>
<dbReference type="GO" id="GO:0036156">
    <property type="term" value="C:inner dynein arm"/>
    <property type="evidence" value="ECO:0007669"/>
    <property type="project" value="TreeGrafter"/>
</dbReference>
<comment type="subcellular location">
    <subcellularLocation>
        <location evidence="1">Cytoplasm</location>
    </subcellularLocation>
</comment>
<evidence type="ECO:0000313" key="7">
    <source>
        <dbReference type="Proteomes" id="UP000274082"/>
    </source>
</evidence>
<feature type="region of interest" description="Disordered" evidence="5">
    <location>
        <begin position="769"/>
        <end position="816"/>
    </location>
</feature>
<evidence type="ECO:0000256" key="3">
    <source>
        <dbReference type="ARBA" id="ARBA00022574"/>
    </source>
</evidence>
<reference evidence="6 7" key="1">
    <citation type="journal article" date="2018" name="Sci. Rep.">
        <title>A complete Leishmania donovani reference genome identifies novel genetic variations associated with virulence.</title>
        <authorList>
            <person name="Lypaczewski P."/>
            <person name="Hoshizaki J."/>
            <person name="Zhang W.-W."/>
            <person name="McCall L.-I."/>
            <person name="Torcivia-Rodriguez J."/>
            <person name="Simonyan V."/>
            <person name="Kaur A."/>
            <person name="Dewar K."/>
            <person name="Matlashewski G."/>
        </authorList>
    </citation>
    <scope>NUCLEOTIDE SEQUENCE [LARGE SCALE GENOMIC DNA]</scope>
    <source>
        <strain evidence="6 7">LdCL</strain>
    </source>
</reference>
<dbReference type="Gene3D" id="2.130.10.10">
    <property type="entry name" value="YVTN repeat-like/Quinoprotein amine dehydrogenase"/>
    <property type="match status" value="2"/>
</dbReference>
<dbReference type="GO" id="GO:0036159">
    <property type="term" value="P:inner dynein arm assembly"/>
    <property type="evidence" value="ECO:0007669"/>
    <property type="project" value="TreeGrafter"/>
</dbReference>
<dbReference type="InterPro" id="IPR050687">
    <property type="entry name" value="Dynein_IC"/>
</dbReference>
<protein>
    <submittedName>
        <fullName evidence="6">WD domain, G-beta repeat, putative</fullName>
    </submittedName>
</protein>
<dbReference type="EMBL" id="CP029526">
    <property type="protein sequence ID" value="AYU80052.1"/>
    <property type="molecule type" value="Genomic_DNA"/>
</dbReference>
<feature type="region of interest" description="Disordered" evidence="5">
    <location>
        <begin position="370"/>
        <end position="398"/>
    </location>
</feature>
<keyword evidence="4" id="KW-0677">Repeat</keyword>
<dbReference type="AlphaFoldDB" id="A0A3Q8IEC3"/>
<organism evidence="6 7">
    <name type="scientific">Leishmania donovani</name>
    <dbReference type="NCBI Taxonomy" id="5661"/>
    <lineage>
        <taxon>Eukaryota</taxon>
        <taxon>Discoba</taxon>
        <taxon>Euglenozoa</taxon>
        <taxon>Kinetoplastea</taxon>
        <taxon>Metakinetoplastina</taxon>
        <taxon>Trypanosomatida</taxon>
        <taxon>Trypanosomatidae</taxon>
        <taxon>Leishmaniinae</taxon>
        <taxon>Leishmania</taxon>
    </lineage>
</organism>
<keyword evidence="7" id="KW-1185">Reference proteome</keyword>